<dbReference type="InterPro" id="IPR036388">
    <property type="entry name" value="WH-like_DNA-bd_sf"/>
</dbReference>
<evidence type="ECO:0000259" key="5">
    <source>
        <dbReference type="PROSITE" id="PS50931"/>
    </source>
</evidence>
<keyword evidence="7" id="KW-1185">Reference proteome</keyword>
<dbReference type="Gene3D" id="3.40.190.10">
    <property type="entry name" value="Periplasmic binding protein-like II"/>
    <property type="match status" value="1"/>
</dbReference>
<feature type="domain" description="HTH lysR-type" evidence="5">
    <location>
        <begin position="1"/>
        <end position="60"/>
    </location>
</feature>
<keyword evidence="4" id="KW-0804">Transcription</keyword>
<proteinExistence type="inferred from homology"/>
<name>A0ABS7PSK2_9SPHN</name>
<dbReference type="EMBL" id="JAINVV010000008">
    <property type="protein sequence ID" value="MBY8824318.1"/>
    <property type="molecule type" value="Genomic_DNA"/>
</dbReference>
<dbReference type="PANTHER" id="PTHR30346:SF28">
    <property type="entry name" value="HTH-TYPE TRANSCRIPTIONAL REGULATOR CYNR"/>
    <property type="match status" value="1"/>
</dbReference>
<reference evidence="6 7" key="1">
    <citation type="submission" date="2021-08" db="EMBL/GenBank/DDBJ databases">
        <authorList>
            <person name="Tuo L."/>
        </authorList>
    </citation>
    <scope>NUCLEOTIDE SEQUENCE [LARGE SCALE GENOMIC DNA]</scope>
    <source>
        <strain evidence="6 7">JCM 31229</strain>
    </source>
</reference>
<dbReference type="PRINTS" id="PR00039">
    <property type="entry name" value="HTHLYSR"/>
</dbReference>
<evidence type="ECO:0000256" key="3">
    <source>
        <dbReference type="ARBA" id="ARBA00023125"/>
    </source>
</evidence>
<dbReference type="Pfam" id="PF03466">
    <property type="entry name" value="LysR_substrate"/>
    <property type="match status" value="1"/>
</dbReference>
<evidence type="ECO:0000256" key="1">
    <source>
        <dbReference type="ARBA" id="ARBA00009437"/>
    </source>
</evidence>
<dbReference type="Gene3D" id="1.10.10.10">
    <property type="entry name" value="Winged helix-like DNA-binding domain superfamily/Winged helix DNA-binding domain"/>
    <property type="match status" value="1"/>
</dbReference>
<dbReference type="InterPro" id="IPR000847">
    <property type="entry name" value="LysR_HTH_N"/>
</dbReference>
<dbReference type="InterPro" id="IPR036390">
    <property type="entry name" value="WH_DNA-bd_sf"/>
</dbReference>
<evidence type="ECO:0000256" key="4">
    <source>
        <dbReference type="ARBA" id="ARBA00023163"/>
    </source>
</evidence>
<sequence>MDLNARPLRAFVAVAELGSFRRAAYQLGISQPALSAQIREMERQFGFDLFARTSRHVTLTAEGSLFLDRARRLVLETDWMNQAARAIRSDELRVGAAHHSAQIPERQALIERFMRTNPDVPLRIRSRTHAQLYEELAGNEIDLAITLEVSPAGIHRSALDPAAGREVRRWVLGERPIGLLLPEEMAGAPDALTGMTIGRLNRAHGIPLSEAVAHWLAQAGAHAVDMPEGDGPSLVRYGALLRRPVVSLGWFGAPPPTMIERQVATSLRTALVVLARPDAQRRGAARFIAMLDSDQETARDLPSQ</sequence>
<dbReference type="PANTHER" id="PTHR30346">
    <property type="entry name" value="TRANSCRIPTIONAL DUAL REGULATOR HCAR-RELATED"/>
    <property type="match status" value="1"/>
</dbReference>
<dbReference type="Pfam" id="PF00126">
    <property type="entry name" value="HTH_1"/>
    <property type="match status" value="1"/>
</dbReference>
<accession>A0ABS7PSK2</accession>
<dbReference type="InterPro" id="IPR005119">
    <property type="entry name" value="LysR_subst-bd"/>
</dbReference>
<comment type="similarity">
    <text evidence="1">Belongs to the LysR transcriptional regulatory family.</text>
</comment>
<dbReference type="Proteomes" id="UP000706039">
    <property type="component" value="Unassembled WGS sequence"/>
</dbReference>
<comment type="caution">
    <text evidence="6">The sequence shown here is derived from an EMBL/GenBank/DDBJ whole genome shotgun (WGS) entry which is preliminary data.</text>
</comment>
<keyword evidence="3" id="KW-0238">DNA-binding</keyword>
<keyword evidence="2" id="KW-0805">Transcription regulation</keyword>
<dbReference type="SUPFAM" id="SSF46785">
    <property type="entry name" value="Winged helix' DNA-binding domain"/>
    <property type="match status" value="1"/>
</dbReference>
<dbReference type="PROSITE" id="PS50931">
    <property type="entry name" value="HTH_LYSR"/>
    <property type="match status" value="1"/>
</dbReference>
<evidence type="ECO:0000313" key="6">
    <source>
        <dbReference type="EMBL" id="MBY8824318.1"/>
    </source>
</evidence>
<evidence type="ECO:0000256" key="2">
    <source>
        <dbReference type="ARBA" id="ARBA00023015"/>
    </source>
</evidence>
<gene>
    <name evidence="6" type="ORF">K7G82_18585</name>
</gene>
<dbReference type="SUPFAM" id="SSF53850">
    <property type="entry name" value="Periplasmic binding protein-like II"/>
    <property type="match status" value="1"/>
</dbReference>
<evidence type="ECO:0000313" key="7">
    <source>
        <dbReference type="Proteomes" id="UP000706039"/>
    </source>
</evidence>
<organism evidence="6 7">
    <name type="scientific">Sphingomonas colocasiae</name>
    <dbReference type="NCBI Taxonomy" id="1848973"/>
    <lineage>
        <taxon>Bacteria</taxon>
        <taxon>Pseudomonadati</taxon>
        <taxon>Pseudomonadota</taxon>
        <taxon>Alphaproteobacteria</taxon>
        <taxon>Sphingomonadales</taxon>
        <taxon>Sphingomonadaceae</taxon>
        <taxon>Sphingomonas</taxon>
    </lineage>
</organism>
<dbReference type="RefSeq" id="WP_222991390.1">
    <property type="nucleotide sequence ID" value="NZ_JAINVV010000008.1"/>
</dbReference>
<protein>
    <submittedName>
        <fullName evidence="6">LysR family transcriptional regulator</fullName>
    </submittedName>
</protein>